<organism evidence="3 4">
    <name type="scientific">Amborella trichopoda</name>
    <dbReference type="NCBI Taxonomy" id="13333"/>
    <lineage>
        <taxon>Eukaryota</taxon>
        <taxon>Viridiplantae</taxon>
        <taxon>Streptophyta</taxon>
        <taxon>Embryophyta</taxon>
        <taxon>Tracheophyta</taxon>
        <taxon>Spermatophyta</taxon>
        <taxon>Magnoliopsida</taxon>
        <taxon>Amborellales</taxon>
        <taxon>Amborellaceae</taxon>
        <taxon>Amborella</taxon>
    </lineage>
</organism>
<reference evidence="4" key="1">
    <citation type="journal article" date="2013" name="Science">
        <title>The Amborella genome and the evolution of flowering plants.</title>
        <authorList>
            <consortium name="Amborella Genome Project"/>
        </authorList>
    </citation>
    <scope>NUCLEOTIDE SEQUENCE [LARGE SCALE GENOMIC DNA]</scope>
</reference>
<gene>
    <name evidence="3" type="ORF">AMTR_s00077p00031710</name>
</gene>
<dbReference type="GO" id="GO:0009451">
    <property type="term" value="P:RNA modification"/>
    <property type="evidence" value="ECO:0000318"/>
    <property type="project" value="GO_Central"/>
</dbReference>
<evidence type="ECO:0000313" key="4">
    <source>
        <dbReference type="Proteomes" id="UP000017836"/>
    </source>
</evidence>
<dbReference type="AlphaFoldDB" id="W1P844"/>
<dbReference type="InterPro" id="IPR011990">
    <property type="entry name" value="TPR-like_helical_dom_sf"/>
</dbReference>
<dbReference type="HOGENOM" id="CLU_002706_15_6_1"/>
<dbReference type="Pfam" id="PF13041">
    <property type="entry name" value="PPR_2"/>
    <property type="match status" value="5"/>
</dbReference>
<evidence type="ECO:0008006" key="5">
    <source>
        <dbReference type="Google" id="ProtNLM"/>
    </source>
</evidence>
<dbReference type="Gramene" id="ERN04108">
    <property type="protein sequence ID" value="ERN04108"/>
    <property type="gene ID" value="AMTR_s00077p00031710"/>
</dbReference>
<dbReference type="GO" id="GO:0003723">
    <property type="term" value="F:RNA binding"/>
    <property type="evidence" value="ECO:0000318"/>
    <property type="project" value="GO_Central"/>
</dbReference>
<feature type="repeat" description="PPR" evidence="2">
    <location>
        <begin position="404"/>
        <end position="438"/>
    </location>
</feature>
<keyword evidence="1" id="KW-0677">Repeat</keyword>
<dbReference type="FunFam" id="1.25.40.10:FF:001093">
    <property type="entry name" value="Pentatricopeptide repeat-containing protein At2g34400"/>
    <property type="match status" value="1"/>
</dbReference>
<keyword evidence="4" id="KW-1185">Reference proteome</keyword>
<evidence type="ECO:0000313" key="3">
    <source>
        <dbReference type="EMBL" id="ERN04108.1"/>
    </source>
</evidence>
<name>W1P844_AMBTC</name>
<dbReference type="PROSITE" id="PS51375">
    <property type="entry name" value="PPR"/>
    <property type="match status" value="5"/>
</dbReference>
<dbReference type="PANTHER" id="PTHR47926">
    <property type="entry name" value="PENTATRICOPEPTIDE REPEAT-CONTAINING PROTEIN"/>
    <property type="match status" value="1"/>
</dbReference>
<feature type="repeat" description="PPR" evidence="2">
    <location>
        <begin position="506"/>
        <end position="540"/>
    </location>
</feature>
<dbReference type="PANTHER" id="PTHR47926:SF395">
    <property type="entry name" value="TETRATRICOPEPTIDE-LIKE HELICAL DOMAIN, DYW DOMAIN PROTEIN-RELATED"/>
    <property type="match status" value="1"/>
</dbReference>
<evidence type="ECO:0000256" key="2">
    <source>
        <dbReference type="PROSITE-ProRule" id="PRU00708"/>
    </source>
</evidence>
<dbReference type="Pfam" id="PF20431">
    <property type="entry name" value="E_motif"/>
    <property type="match status" value="1"/>
</dbReference>
<dbReference type="InterPro" id="IPR002885">
    <property type="entry name" value="PPR_rpt"/>
</dbReference>
<dbReference type="eggNOG" id="KOG4197">
    <property type="taxonomic scope" value="Eukaryota"/>
</dbReference>
<dbReference type="FunFam" id="1.25.40.10:FF:000344">
    <property type="entry name" value="Pentatricopeptide repeat-containing protein"/>
    <property type="match status" value="1"/>
</dbReference>
<accession>W1P844</accession>
<dbReference type="NCBIfam" id="TIGR00756">
    <property type="entry name" value="PPR"/>
    <property type="match status" value="5"/>
</dbReference>
<dbReference type="OMA" id="DVYTYCS"/>
<dbReference type="Proteomes" id="UP000017836">
    <property type="component" value="Unassembled WGS sequence"/>
</dbReference>
<dbReference type="Gene3D" id="1.25.40.10">
    <property type="entry name" value="Tetratricopeptide repeat domain"/>
    <property type="match status" value="4"/>
</dbReference>
<dbReference type="EMBL" id="KI394293">
    <property type="protein sequence ID" value="ERN04108.1"/>
    <property type="molecule type" value="Genomic_DNA"/>
</dbReference>
<dbReference type="FunFam" id="1.25.40.10:FF:000073">
    <property type="entry name" value="Pentatricopeptide repeat-containing protein chloroplastic"/>
    <property type="match status" value="1"/>
</dbReference>
<feature type="repeat" description="PPR" evidence="2">
    <location>
        <begin position="709"/>
        <end position="743"/>
    </location>
</feature>
<feature type="repeat" description="PPR" evidence="2">
    <location>
        <begin position="608"/>
        <end position="642"/>
    </location>
</feature>
<evidence type="ECO:0000256" key="1">
    <source>
        <dbReference type="ARBA" id="ARBA00022737"/>
    </source>
</evidence>
<proteinExistence type="predicted"/>
<dbReference type="OrthoDB" id="185373at2759"/>
<dbReference type="InterPro" id="IPR046848">
    <property type="entry name" value="E_motif"/>
</dbReference>
<dbReference type="Pfam" id="PF01535">
    <property type="entry name" value="PPR"/>
    <property type="match status" value="2"/>
</dbReference>
<dbReference type="InterPro" id="IPR046960">
    <property type="entry name" value="PPR_At4g14850-like_plant"/>
</dbReference>
<protein>
    <recommendedName>
        <fullName evidence="5">Smr domain-containing protein</fullName>
    </recommendedName>
</protein>
<feature type="repeat" description="PPR" evidence="2">
    <location>
        <begin position="303"/>
        <end position="337"/>
    </location>
</feature>
<dbReference type="FunFam" id="1.25.40.10:FF:000227">
    <property type="entry name" value="Pentatricopeptide repeat-containing protein At3g13880"/>
    <property type="match status" value="1"/>
</dbReference>
<sequence>MACHAFPLQLRSTIHSSLPFHHHSSKPLPLLQARNFAIGSSPERLKFRIHNDAIIRTRINRFMATKVEGKLCVHNEEMEVKRCIDAEEGENGGRIEGGRLESSQTEGNMDTHKGELIIEENNEKIELTPSYFEERMGTQKETVKILGCSNDQNTKNIGKTNLCRVGPSLMGEKMRIHIENMELQAFLNEKSAENNGNIQKMKISPSFKMEENTSTNNLEFKSRGAFREKNDGPERDPSLYIELLRQCASRGMLMEGKGYHGCLIKTFLGLENILLFNFLAHMYAKCGSLEDAHRIFDEIPEYNVFSWTVMIVGYTQNGFPEEGFNYFVEMEAAGIQPDKYAFSAALQSCVALGALDNGKMVHAQIIKSRNSIHAYVCTSLMNMYARCDVIEDSSRVFETMADPNQVSWNAMISAYTQRDYHKEGLELYSKMVKQGVKPNLYTFACVLKACGKLGALAEGKNVHKYAKELDLESNSVVGTALIDMYAKCDCLSDARMVFDKLADNGDNVPWNAMISGYAQSGFTSQAVDLIIQMLMRSIRIDSFTYGSILNACAATKHLGLGEGIHGIIIKTCDYLNDLAVTHALADMYAKCGCLEEAVMVFEEIPEKDVISWTTMITAYAQNWQGDKAMEMFSKMRMENLSPNQFTFSSVLMGCSGLSLLEYGEQIHGLVYKLGFNEYACVGSSLIDMYAKCGCVLGARKVFKRVSDPDVVSWTSIISAYAQHGLANEALQLFDEMELTSIKPNGVTFLCVLFACSHGGLTDKGLYYFQLMRETYGIIAEKEHYACIVDLLGRSGRLDDALEFIKNLPVVPSPLVWQTLLGACRVHGNAELGKLAAGHVLSFEPEDSAAYVLLSNTYTSLGSLEIGISVRSLMRERGVKKEPGISWIVVGGRVHKFYVRDGRHPRRDEIYAKLGDLLDKVKTARYVPDLTFV</sequence>